<evidence type="ECO:0000313" key="2">
    <source>
        <dbReference type="EMBL" id="NEM90786.1"/>
    </source>
</evidence>
<keyword evidence="3" id="KW-1185">Reference proteome</keyword>
<proteinExistence type="predicted"/>
<evidence type="ECO:0000256" key="1">
    <source>
        <dbReference type="SAM" id="MobiDB-lite"/>
    </source>
</evidence>
<reference evidence="2 3" key="1">
    <citation type="journal article" date="2014" name="Int. J. Syst. Evol. Microbiol.">
        <title>Description of Galbitalea soli gen. nov., sp. nov., and Frondihabitans sucicola sp. nov.</title>
        <authorList>
            <person name="Kim S.J."/>
            <person name="Lim J.M."/>
            <person name="Ahn J.H."/>
            <person name="Weon H.Y."/>
            <person name="Hamada M."/>
            <person name="Suzuki K."/>
            <person name="Ahn T.Y."/>
            <person name="Kwon S.W."/>
        </authorList>
    </citation>
    <scope>NUCLEOTIDE SEQUENCE [LARGE SCALE GENOMIC DNA]</scope>
    <source>
        <strain evidence="2 3">NBRC 108727</strain>
    </source>
</reference>
<organism evidence="2 3">
    <name type="scientific">Galbitalea soli</name>
    <dbReference type="NCBI Taxonomy" id="1268042"/>
    <lineage>
        <taxon>Bacteria</taxon>
        <taxon>Bacillati</taxon>
        <taxon>Actinomycetota</taxon>
        <taxon>Actinomycetes</taxon>
        <taxon>Micrococcales</taxon>
        <taxon>Microbacteriaceae</taxon>
        <taxon>Galbitalea</taxon>
    </lineage>
</organism>
<name>A0A7C9PMF0_9MICO</name>
<sequence length="116" mass="12917">MRHDQADAVAAAQRAAATYAPGWHPILAAVEAEPGLWFMMAQYGRCYGVIRQLQIAGERGYRAVTWAERSDERQLIGYFRTLRAACWATHQKFLSTHGQLGEPNGGGTFKGNRPPR</sequence>
<dbReference type="Proteomes" id="UP000479756">
    <property type="component" value="Unassembled WGS sequence"/>
</dbReference>
<dbReference type="AlphaFoldDB" id="A0A7C9PMF0"/>
<accession>A0A7C9PMF0</accession>
<evidence type="ECO:0000313" key="3">
    <source>
        <dbReference type="Proteomes" id="UP000479756"/>
    </source>
</evidence>
<feature type="region of interest" description="Disordered" evidence="1">
    <location>
        <begin position="97"/>
        <end position="116"/>
    </location>
</feature>
<comment type="caution">
    <text evidence="2">The sequence shown here is derived from an EMBL/GenBank/DDBJ whole genome shotgun (WGS) entry which is preliminary data.</text>
</comment>
<gene>
    <name evidence="2" type="ORF">G3T37_05395</name>
</gene>
<protein>
    <submittedName>
        <fullName evidence="2">Uncharacterized protein</fullName>
    </submittedName>
</protein>
<dbReference type="EMBL" id="JAAGWZ010000001">
    <property type="protein sequence ID" value="NEM90786.1"/>
    <property type="molecule type" value="Genomic_DNA"/>
</dbReference>
<dbReference type="RefSeq" id="WP_163472397.1">
    <property type="nucleotide sequence ID" value="NZ_JAAGWZ010000001.1"/>
</dbReference>